<dbReference type="OrthoDB" id="1925139at2759"/>
<dbReference type="EMBL" id="RXIC02000020">
    <property type="protein sequence ID" value="KAB1223278.1"/>
    <property type="molecule type" value="Genomic_DNA"/>
</dbReference>
<feature type="region of interest" description="Disordered" evidence="1">
    <location>
        <begin position="50"/>
        <end position="112"/>
    </location>
</feature>
<dbReference type="PANTHER" id="PTHR34555:SF1">
    <property type="entry name" value="INTEGRAL MEMBRANE HEMOLYSIN-III-LIKE PROTEIN"/>
    <property type="match status" value="1"/>
</dbReference>
<gene>
    <name evidence="2" type="ORF">CJ030_MR2G002407</name>
</gene>
<dbReference type="AlphaFoldDB" id="A0A6A1WI08"/>
<evidence type="ECO:0000313" key="3">
    <source>
        <dbReference type="Proteomes" id="UP000516437"/>
    </source>
</evidence>
<reference evidence="2 3" key="1">
    <citation type="journal article" date="2019" name="Plant Biotechnol. J.">
        <title>The red bayberry genome and genetic basis of sex determination.</title>
        <authorList>
            <person name="Jia H.M."/>
            <person name="Jia H.J."/>
            <person name="Cai Q.L."/>
            <person name="Wang Y."/>
            <person name="Zhao H.B."/>
            <person name="Yang W.F."/>
            <person name="Wang G.Y."/>
            <person name="Li Y.H."/>
            <person name="Zhan D.L."/>
            <person name="Shen Y.T."/>
            <person name="Niu Q.F."/>
            <person name="Chang L."/>
            <person name="Qiu J."/>
            <person name="Zhao L."/>
            <person name="Xie H.B."/>
            <person name="Fu W.Y."/>
            <person name="Jin J."/>
            <person name="Li X.W."/>
            <person name="Jiao Y."/>
            <person name="Zhou C.C."/>
            <person name="Tu T."/>
            <person name="Chai C.Y."/>
            <person name="Gao J.L."/>
            <person name="Fan L.J."/>
            <person name="van de Weg E."/>
            <person name="Wang J.Y."/>
            <person name="Gao Z.S."/>
        </authorList>
    </citation>
    <scope>NUCLEOTIDE SEQUENCE [LARGE SCALE GENOMIC DNA]</scope>
    <source>
        <tissue evidence="2">Leaves</tissue>
    </source>
</reference>
<proteinExistence type="predicted"/>
<keyword evidence="3" id="KW-1185">Reference proteome</keyword>
<organism evidence="2 3">
    <name type="scientific">Morella rubra</name>
    <name type="common">Chinese bayberry</name>
    <dbReference type="NCBI Taxonomy" id="262757"/>
    <lineage>
        <taxon>Eukaryota</taxon>
        <taxon>Viridiplantae</taxon>
        <taxon>Streptophyta</taxon>
        <taxon>Embryophyta</taxon>
        <taxon>Tracheophyta</taxon>
        <taxon>Spermatophyta</taxon>
        <taxon>Magnoliopsida</taxon>
        <taxon>eudicotyledons</taxon>
        <taxon>Gunneridae</taxon>
        <taxon>Pentapetalae</taxon>
        <taxon>rosids</taxon>
        <taxon>fabids</taxon>
        <taxon>Fagales</taxon>
        <taxon>Myricaceae</taxon>
        <taxon>Morella</taxon>
    </lineage>
</organism>
<evidence type="ECO:0000256" key="1">
    <source>
        <dbReference type="SAM" id="MobiDB-lite"/>
    </source>
</evidence>
<evidence type="ECO:0000313" key="2">
    <source>
        <dbReference type="EMBL" id="KAB1223278.1"/>
    </source>
</evidence>
<comment type="caution">
    <text evidence="2">The sequence shown here is derived from an EMBL/GenBank/DDBJ whole genome shotgun (WGS) entry which is preliminary data.</text>
</comment>
<protein>
    <submittedName>
        <fullName evidence="2">Uncharacterized protein</fullName>
    </submittedName>
</protein>
<dbReference type="Proteomes" id="UP000516437">
    <property type="component" value="Chromosome 2"/>
</dbReference>
<name>A0A6A1WI08_9ROSI</name>
<accession>A0A6A1WI08</accession>
<dbReference type="PANTHER" id="PTHR34555">
    <property type="entry name" value="INTEGRAL MEMBRANE HEMOLYSIN-III-LIKE PROTEIN"/>
    <property type="match status" value="1"/>
</dbReference>
<sequence>MPIGKGSNASKLKQMVQQTVDSIFNEYGMGSTENDLPTRDKQLPVSVKKTALRDSQHGNRIVVPNPTGNSSLLKDRGPISDAIKVSGTKRPSLECPESPPHHQSPSSNAANGHLVYVRRKSDAELGKNSTGDITSINVDCLQSRQATCQEETSQPSSQMKEPKVSCFPAFVPFPMAASISSFGKPSVSHSLGKPGMMLESNNHPVASAVFPLSNSKGSKNLRWEERSHELQMVLRKIDQADQEDYLQMLRSLSSVELSRHAVELEKRSIQLSLEEGYFGIITLVNSYALVCLPFFCGISPTASSANADDLSDEVKELQRVAALNVLGKSTKDFKAPSTHQDRLEK</sequence>